<evidence type="ECO:0000313" key="9">
    <source>
        <dbReference type="Proteomes" id="UP001443914"/>
    </source>
</evidence>
<dbReference type="GO" id="GO:0005794">
    <property type="term" value="C:Golgi apparatus"/>
    <property type="evidence" value="ECO:0007669"/>
    <property type="project" value="TreeGrafter"/>
</dbReference>
<gene>
    <name evidence="8" type="ORF">RND81_05G272300</name>
</gene>
<dbReference type="Proteomes" id="UP001443914">
    <property type="component" value="Unassembled WGS sequence"/>
</dbReference>
<keyword evidence="4 7" id="KW-0812">Transmembrane</keyword>
<dbReference type="GO" id="GO:0016192">
    <property type="term" value="P:vesicle-mediated transport"/>
    <property type="evidence" value="ECO:0007669"/>
    <property type="project" value="TreeGrafter"/>
</dbReference>
<comment type="caution">
    <text evidence="8">The sequence shown here is derived from an EMBL/GenBank/DDBJ whole genome shotgun (WGS) entry which is preliminary data.</text>
</comment>
<evidence type="ECO:0000313" key="8">
    <source>
        <dbReference type="EMBL" id="KAK9727301.1"/>
    </source>
</evidence>
<dbReference type="GO" id="GO:0016020">
    <property type="term" value="C:membrane"/>
    <property type="evidence" value="ECO:0007669"/>
    <property type="project" value="UniProtKB-SubCell"/>
</dbReference>
<dbReference type="Pfam" id="PF03208">
    <property type="entry name" value="PRA1"/>
    <property type="match status" value="1"/>
</dbReference>
<proteinExistence type="inferred from homology"/>
<dbReference type="GO" id="GO:0005783">
    <property type="term" value="C:endoplasmic reticulum"/>
    <property type="evidence" value="ECO:0007669"/>
    <property type="project" value="UniProtKB-ARBA"/>
</dbReference>
<dbReference type="PANTHER" id="PTHR19317:SF0">
    <property type="entry name" value="PRENYLATED RAB ACCEPTOR PROTEIN 1"/>
    <property type="match status" value="1"/>
</dbReference>
<evidence type="ECO:0000256" key="1">
    <source>
        <dbReference type="ARBA" id="ARBA00002501"/>
    </source>
</evidence>
<keyword evidence="6 7" id="KW-0472">Membrane</keyword>
<evidence type="ECO:0000256" key="2">
    <source>
        <dbReference type="ARBA" id="ARBA00004141"/>
    </source>
</evidence>
<feature type="transmembrane region" description="Helical" evidence="7">
    <location>
        <begin position="89"/>
        <end position="107"/>
    </location>
</feature>
<dbReference type="AlphaFoldDB" id="A0AAW1L2P9"/>
<evidence type="ECO:0000256" key="5">
    <source>
        <dbReference type="ARBA" id="ARBA00022989"/>
    </source>
</evidence>
<comment type="function">
    <text evidence="1 7">May be involved in both secretory and endocytic intracellular trafficking in the endosomal/prevacuolar compartments.</text>
</comment>
<keyword evidence="9" id="KW-1185">Reference proteome</keyword>
<dbReference type="EMBL" id="JBDFQZ010000005">
    <property type="protein sequence ID" value="KAK9727301.1"/>
    <property type="molecule type" value="Genomic_DNA"/>
</dbReference>
<name>A0AAW1L2P9_SAPOF</name>
<organism evidence="8 9">
    <name type="scientific">Saponaria officinalis</name>
    <name type="common">Common soapwort</name>
    <name type="synonym">Lychnis saponaria</name>
    <dbReference type="NCBI Taxonomy" id="3572"/>
    <lineage>
        <taxon>Eukaryota</taxon>
        <taxon>Viridiplantae</taxon>
        <taxon>Streptophyta</taxon>
        <taxon>Embryophyta</taxon>
        <taxon>Tracheophyta</taxon>
        <taxon>Spermatophyta</taxon>
        <taxon>Magnoliopsida</taxon>
        <taxon>eudicotyledons</taxon>
        <taxon>Gunneridae</taxon>
        <taxon>Pentapetalae</taxon>
        <taxon>Caryophyllales</taxon>
        <taxon>Caryophyllaceae</taxon>
        <taxon>Caryophylleae</taxon>
        <taxon>Saponaria</taxon>
    </lineage>
</organism>
<reference evidence="8" key="1">
    <citation type="submission" date="2024-03" db="EMBL/GenBank/DDBJ databases">
        <title>WGS assembly of Saponaria officinalis var. Norfolk2.</title>
        <authorList>
            <person name="Jenkins J."/>
            <person name="Shu S."/>
            <person name="Grimwood J."/>
            <person name="Barry K."/>
            <person name="Goodstein D."/>
            <person name="Schmutz J."/>
            <person name="Leebens-Mack J."/>
            <person name="Osbourn A."/>
        </authorList>
    </citation>
    <scope>NUCLEOTIDE SEQUENCE [LARGE SCALE GENOMIC DNA]</scope>
    <source>
        <strain evidence="8">JIC</strain>
    </source>
</reference>
<sequence length="206" mass="22561">MSSPLLQIPKCVSLNPSFRMFVFRANESAHRASASRQPWSDLFDYDSFSRPPSLSEGASRIRNNLSYFRINYLVLLAGLLALSLISHPLSLISLLLLISAWLFLYFFKPSDHPLILCSHTFSNNETLALLVVATFLLLFFTSVGSLLISTTLLGGAIICIHGAFRDPVRLFLDGQDEASSTGFFSISNQVSIKSASAAVLDVAALV</sequence>
<evidence type="ECO:0000256" key="6">
    <source>
        <dbReference type="ARBA" id="ARBA00023136"/>
    </source>
</evidence>
<keyword evidence="5 7" id="KW-1133">Transmembrane helix</keyword>
<dbReference type="PANTHER" id="PTHR19317">
    <property type="entry name" value="PRENYLATED RAB ACCEPTOR 1-RELATED"/>
    <property type="match status" value="1"/>
</dbReference>
<evidence type="ECO:0000256" key="7">
    <source>
        <dbReference type="RuleBase" id="RU363107"/>
    </source>
</evidence>
<evidence type="ECO:0000256" key="3">
    <source>
        <dbReference type="ARBA" id="ARBA00006483"/>
    </source>
</evidence>
<feature type="transmembrane region" description="Helical" evidence="7">
    <location>
        <begin position="127"/>
        <end position="160"/>
    </location>
</feature>
<keyword evidence="7" id="KW-0813">Transport</keyword>
<evidence type="ECO:0000256" key="4">
    <source>
        <dbReference type="ARBA" id="ARBA00022692"/>
    </source>
</evidence>
<dbReference type="InterPro" id="IPR004895">
    <property type="entry name" value="Prenylated_rab_accept_PRA1"/>
</dbReference>
<comment type="similarity">
    <text evidence="3 7">Belongs to the PRA1 family.</text>
</comment>
<protein>
    <recommendedName>
        <fullName evidence="7">PRA1 family protein</fullName>
    </recommendedName>
</protein>
<accession>A0AAW1L2P9</accession>
<comment type="subcellular location">
    <subcellularLocation>
        <location evidence="2 7">Membrane</location>
        <topology evidence="2 7">Multi-pass membrane protein</topology>
    </subcellularLocation>
</comment>